<evidence type="ECO:0000256" key="2">
    <source>
        <dbReference type="ARBA" id="ARBA00023157"/>
    </source>
</evidence>
<dbReference type="EMBL" id="JBHTEE010000001">
    <property type="protein sequence ID" value="MFC7600713.1"/>
    <property type="molecule type" value="Genomic_DNA"/>
</dbReference>
<dbReference type="InterPro" id="IPR013320">
    <property type="entry name" value="ConA-like_dom_sf"/>
</dbReference>
<dbReference type="RefSeq" id="WP_343965063.1">
    <property type="nucleotide sequence ID" value="NZ_BAAAGK010000026.1"/>
</dbReference>
<keyword evidence="1" id="KW-0732">Signal</keyword>
<reference evidence="5" key="1">
    <citation type="journal article" date="2019" name="Int. J. Syst. Evol. Microbiol.">
        <title>The Global Catalogue of Microorganisms (GCM) 10K type strain sequencing project: providing services to taxonomists for standard genome sequencing and annotation.</title>
        <authorList>
            <consortium name="The Broad Institute Genomics Platform"/>
            <consortium name="The Broad Institute Genome Sequencing Center for Infectious Disease"/>
            <person name="Wu L."/>
            <person name="Ma J."/>
        </authorList>
    </citation>
    <scope>NUCLEOTIDE SEQUENCE [LARGE SCALE GENOMIC DNA]</scope>
    <source>
        <strain evidence="5">JCM 10083</strain>
    </source>
</reference>
<dbReference type="Proteomes" id="UP001596514">
    <property type="component" value="Unassembled WGS sequence"/>
</dbReference>
<feature type="domain" description="LamG-like jellyroll fold" evidence="3">
    <location>
        <begin position="68"/>
        <end position="195"/>
    </location>
</feature>
<keyword evidence="2" id="KW-1015">Disulfide bond</keyword>
<organism evidence="4 5">
    <name type="scientific">Streptosporangium amethystogenes subsp. fukuiense</name>
    <dbReference type="NCBI Taxonomy" id="698418"/>
    <lineage>
        <taxon>Bacteria</taxon>
        <taxon>Bacillati</taxon>
        <taxon>Actinomycetota</taxon>
        <taxon>Actinomycetes</taxon>
        <taxon>Streptosporangiales</taxon>
        <taxon>Streptosporangiaceae</taxon>
        <taxon>Streptosporangium</taxon>
    </lineage>
</organism>
<evidence type="ECO:0000313" key="4">
    <source>
        <dbReference type="EMBL" id="MFC7600713.1"/>
    </source>
</evidence>
<protein>
    <submittedName>
        <fullName evidence="4">LamG domain-containing protein</fullName>
    </submittedName>
</protein>
<proteinExistence type="predicted"/>
<evidence type="ECO:0000313" key="5">
    <source>
        <dbReference type="Proteomes" id="UP001596514"/>
    </source>
</evidence>
<comment type="caution">
    <text evidence="4">The sequence shown here is derived from an EMBL/GenBank/DDBJ whole genome shotgun (WGS) entry which is preliminary data.</text>
</comment>
<evidence type="ECO:0000256" key="1">
    <source>
        <dbReference type="ARBA" id="ARBA00022729"/>
    </source>
</evidence>
<dbReference type="SMART" id="SM00560">
    <property type="entry name" value="LamGL"/>
    <property type="match status" value="1"/>
</dbReference>
<name>A0ABW2SWP0_9ACTN</name>
<dbReference type="SUPFAM" id="SSF49899">
    <property type="entry name" value="Concanavalin A-like lectins/glucanases"/>
    <property type="match status" value="1"/>
</dbReference>
<evidence type="ECO:0000259" key="3">
    <source>
        <dbReference type="SMART" id="SM00560"/>
    </source>
</evidence>
<keyword evidence="5" id="KW-1185">Reference proteome</keyword>
<dbReference type="Pfam" id="PF13385">
    <property type="entry name" value="Laminin_G_3"/>
    <property type="match status" value="1"/>
</dbReference>
<dbReference type="Gene3D" id="2.60.120.200">
    <property type="match status" value="1"/>
</dbReference>
<accession>A0ABW2SWP0</accession>
<sequence length="898" mass="97578">MSDSLVLHWPLDALAPQKTVLDSGPNQLTGTFVEAPTVVTDPKFACLRLGGGNQYAVVPAGRPLLALTTYTLSAWINWSGGGTTAVFGKQSPNIRLRLESNGCLEHMFNTTRGLDSHSTDAGVIPPNTWKHVAVTHDNTSARIFVDGRLVAEQVRQGVSRVADQEDFCLGWGNATAAYTGLLAQFRVYDRALTAAEILRDMADDEPPLEMFVRSHPLDFAFVNDDDQPVLYIDDVKLQTMTLRLTNSSRGTVEAMPLTGVSSSTYHFALRLRKGTLAAGLTPTLNSTDWAMVPEADGTALYFQWKNARPIPPDGTVSVEVAGLNADGTDGTHGTQLELDYKNIRYSGQTMPLVGTRVQYLDVINHRGLHNIPLDIRLVGGDRVLSDGTTPNKLKLHIANTMRAGKGIPLLKGLPTSTFQISFDAEADSGADADKTPWALTKVGAAGGVGLSVTGTRWSARKRPDKVRTWEITPAADTVLAPGEYIEIDLTNILALPKPGHAPILVEYENIPGYADGSATVMVDRTPLLFTRSSAGVNVAADRIEARFQIVHTPQDANGDALVIGRKSEQNLRLGYDRTYTWIQSHVGLPLAINPLGNTVGIGTGAPEARLHIVHTNQDAGGNALILGPTNQAAHLRLGYHQDYSWIQSGGSKPLLINPKGDAVGIGPVGSPQGKLHVVHVNQDSLGGAVIVGPTDQAHLRIGHHQTYSWIQSGGARPLLINPLGPDQIGFGTPGPLGGKVTIRNDSGHLQLRRDTSQGASGQTLYLELFQENTPGTAVTYPTIRFHHANKFWHRIEGRPEGIAFKDGNIPVDQLIDVIARTFVGQNLRIGGVTIGENELRILQRLAAGQLEFDLYNTKQGEYAYAADYEPRDNDRRYVYTWRQKNRINQGRWRIDFPS</sequence>
<gene>
    <name evidence="4" type="ORF">ACFQVD_11460</name>
</gene>
<dbReference type="InterPro" id="IPR006558">
    <property type="entry name" value="LamG-like"/>
</dbReference>